<feature type="domain" description="Peptidase S54 rhomboid" evidence="9">
    <location>
        <begin position="86"/>
        <end position="234"/>
    </location>
</feature>
<dbReference type="GO" id="GO:0006508">
    <property type="term" value="P:proteolysis"/>
    <property type="evidence" value="ECO:0007669"/>
    <property type="project" value="UniProtKB-KW"/>
</dbReference>
<feature type="transmembrane region" description="Helical" evidence="8">
    <location>
        <begin position="121"/>
        <end position="139"/>
    </location>
</feature>
<comment type="subcellular location">
    <subcellularLocation>
        <location evidence="1">Membrane</location>
        <topology evidence="1">Multi-pass membrane protein</topology>
    </subcellularLocation>
</comment>
<dbReference type="GO" id="GO:0004252">
    <property type="term" value="F:serine-type endopeptidase activity"/>
    <property type="evidence" value="ECO:0007669"/>
    <property type="project" value="InterPro"/>
</dbReference>
<feature type="transmembrane region" description="Helical" evidence="8">
    <location>
        <begin position="90"/>
        <end position="109"/>
    </location>
</feature>
<evidence type="ECO:0000313" key="11">
    <source>
        <dbReference type="Proteomes" id="UP000193083"/>
    </source>
</evidence>
<evidence type="ECO:0000256" key="8">
    <source>
        <dbReference type="SAM" id="Phobius"/>
    </source>
</evidence>
<evidence type="ECO:0000256" key="4">
    <source>
        <dbReference type="ARBA" id="ARBA00022692"/>
    </source>
</evidence>
<sequence>MTDSDRTEQPGETPDAMPHGRGGREPLFNLPGIVTVFIVLCVGIHLARVYVLTPQQDYELILNGAFFPARYTGGYDLDIYAFTSPLTSSLLHAGWMHLILNMVWMAAFASPLATRIGVVRFVLFWCFATAGSLLLHFVARPDDMISVIGASGAISGMMGAAARFGFRADRSHRLPIFAGPRLSLGETLRSRAVLIFLGVWLVINFAAGAGLDLSGSEGSIAWEAHIGGMLAGLFGIGLFDRSPSHASGSTALH</sequence>
<keyword evidence="5 8" id="KW-1133">Transmembrane helix</keyword>
<feature type="transmembrane region" description="Helical" evidence="8">
    <location>
        <begin position="27"/>
        <end position="47"/>
    </location>
</feature>
<dbReference type="SUPFAM" id="SSF144091">
    <property type="entry name" value="Rhomboid-like"/>
    <property type="match status" value="1"/>
</dbReference>
<proteinExistence type="predicted"/>
<keyword evidence="3" id="KW-0997">Cell inner membrane</keyword>
<keyword evidence="2" id="KW-1003">Cell membrane</keyword>
<name>A0A1X7PE46_9HYPH</name>
<evidence type="ECO:0000256" key="7">
    <source>
        <dbReference type="SAM" id="MobiDB-lite"/>
    </source>
</evidence>
<evidence type="ECO:0000256" key="5">
    <source>
        <dbReference type="ARBA" id="ARBA00022989"/>
    </source>
</evidence>
<dbReference type="AlphaFoldDB" id="A0A1X7PE46"/>
<feature type="transmembrane region" description="Helical" evidence="8">
    <location>
        <begin position="187"/>
        <end position="207"/>
    </location>
</feature>
<keyword evidence="11" id="KW-1185">Reference proteome</keyword>
<dbReference type="GO" id="GO:0016020">
    <property type="term" value="C:membrane"/>
    <property type="evidence" value="ECO:0007669"/>
    <property type="project" value="UniProtKB-SubCell"/>
</dbReference>
<keyword evidence="4 8" id="KW-0812">Transmembrane</keyword>
<dbReference type="OrthoDB" id="9797190at2"/>
<dbReference type="InterPro" id="IPR022764">
    <property type="entry name" value="Peptidase_S54_rhomboid_dom"/>
</dbReference>
<dbReference type="Pfam" id="PF01694">
    <property type="entry name" value="Rhomboid"/>
    <property type="match status" value="1"/>
</dbReference>
<gene>
    <name evidence="10" type="ORF">SAMN02982922_3966</name>
</gene>
<dbReference type="EMBL" id="FXBL01000004">
    <property type="protein sequence ID" value="SMH49650.1"/>
    <property type="molecule type" value="Genomic_DNA"/>
</dbReference>
<dbReference type="Proteomes" id="UP000193083">
    <property type="component" value="Unassembled WGS sequence"/>
</dbReference>
<reference evidence="10 11" key="1">
    <citation type="submission" date="2017-04" db="EMBL/GenBank/DDBJ databases">
        <authorList>
            <person name="Afonso C.L."/>
            <person name="Miller P.J."/>
            <person name="Scott M.A."/>
            <person name="Spackman E."/>
            <person name="Goraichik I."/>
            <person name="Dimitrov K.M."/>
            <person name="Suarez D.L."/>
            <person name="Swayne D.E."/>
        </authorList>
    </citation>
    <scope>NUCLEOTIDE SEQUENCE [LARGE SCALE GENOMIC DNA]</scope>
    <source>
        <strain evidence="10 11">B5P</strain>
    </source>
</reference>
<evidence type="ECO:0000256" key="2">
    <source>
        <dbReference type="ARBA" id="ARBA00022475"/>
    </source>
</evidence>
<dbReference type="PANTHER" id="PTHR43066">
    <property type="entry name" value="RHOMBOID-RELATED PROTEIN"/>
    <property type="match status" value="1"/>
</dbReference>
<evidence type="ECO:0000313" key="10">
    <source>
        <dbReference type="EMBL" id="SMH49650.1"/>
    </source>
</evidence>
<dbReference type="InterPro" id="IPR035952">
    <property type="entry name" value="Rhomboid-like_sf"/>
</dbReference>
<feature type="transmembrane region" description="Helical" evidence="8">
    <location>
        <begin position="145"/>
        <end position="166"/>
    </location>
</feature>
<protein>
    <submittedName>
        <fullName evidence="10">Membrane associated serine protease, rhomboid family</fullName>
    </submittedName>
</protein>
<dbReference type="PANTHER" id="PTHR43066:SF26">
    <property type="entry name" value="RHOMBOID PROTEASE GLPG"/>
    <property type="match status" value="1"/>
</dbReference>
<evidence type="ECO:0000256" key="6">
    <source>
        <dbReference type="ARBA" id="ARBA00023136"/>
    </source>
</evidence>
<evidence type="ECO:0000259" key="9">
    <source>
        <dbReference type="Pfam" id="PF01694"/>
    </source>
</evidence>
<evidence type="ECO:0000256" key="1">
    <source>
        <dbReference type="ARBA" id="ARBA00004141"/>
    </source>
</evidence>
<accession>A0A1X7PE46</accession>
<keyword evidence="10" id="KW-0378">Hydrolase</keyword>
<evidence type="ECO:0000256" key="3">
    <source>
        <dbReference type="ARBA" id="ARBA00022519"/>
    </source>
</evidence>
<organism evidence="10 11">
    <name type="scientific">Mesorhizobium australicum</name>
    <dbReference type="NCBI Taxonomy" id="536018"/>
    <lineage>
        <taxon>Bacteria</taxon>
        <taxon>Pseudomonadati</taxon>
        <taxon>Pseudomonadota</taxon>
        <taxon>Alphaproteobacteria</taxon>
        <taxon>Hyphomicrobiales</taxon>
        <taxon>Phyllobacteriaceae</taxon>
        <taxon>Mesorhizobium</taxon>
    </lineage>
</organism>
<dbReference type="Gene3D" id="1.20.1540.10">
    <property type="entry name" value="Rhomboid-like"/>
    <property type="match status" value="1"/>
</dbReference>
<feature type="transmembrane region" description="Helical" evidence="8">
    <location>
        <begin position="219"/>
        <end position="239"/>
    </location>
</feature>
<dbReference type="RefSeq" id="WP_085465712.1">
    <property type="nucleotide sequence ID" value="NZ_FXBL01000004.1"/>
</dbReference>
<keyword evidence="6 8" id="KW-0472">Membrane</keyword>
<keyword evidence="10" id="KW-0645">Protease</keyword>
<feature type="region of interest" description="Disordered" evidence="7">
    <location>
        <begin position="1"/>
        <end position="23"/>
    </location>
</feature>